<evidence type="ECO:0000259" key="3">
    <source>
        <dbReference type="Pfam" id="PF00168"/>
    </source>
</evidence>
<dbReference type="GO" id="GO:0005509">
    <property type="term" value="F:calcium ion binding"/>
    <property type="evidence" value="ECO:0007669"/>
    <property type="project" value="TreeGrafter"/>
</dbReference>
<keyword evidence="2" id="KW-0812">Transmembrane</keyword>
<keyword evidence="2" id="KW-1133">Transmembrane helix</keyword>
<evidence type="ECO:0000313" key="5">
    <source>
        <dbReference type="WBParaSite" id="L893_g19960.t1"/>
    </source>
</evidence>
<dbReference type="GO" id="GO:0017156">
    <property type="term" value="P:calcium-ion regulated exocytosis"/>
    <property type="evidence" value="ECO:0007669"/>
    <property type="project" value="TreeGrafter"/>
</dbReference>
<accession>A0A1I7YVL3</accession>
<keyword evidence="2" id="KW-0472">Membrane</keyword>
<dbReference type="GO" id="GO:0030276">
    <property type="term" value="F:clathrin binding"/>
    <property type="evidence" value="ECO:0007669"/>
    <property type="project" value="TreeGrafter"/>
</dbReference>
<feature type="transmembrane region" description="Helical" evidence="2">
    <location>
        <begin position="6"/>
        <end position="25"/>
    </location>
</feature>
<dbReference type="InterPro" id="IPR000008">
    <property type="entry name" value="C2_dom"/>
</dbReference>
<evidence type="ECO:0000256" key="1">
    <source>
        <dbReference type="SAM" id="MobiDB-lite"/>
    </source>
</evidence>
<dbReference type="Proteomes" id="UP000095287">
    <property type="component" value="Unplaced"/>
</dbReference>
<dbReference type="GO" id="GO:0005886">
    <property type="term" value="C:plasma membrane"/>
    <property type="evidence" value="ECO:0007669"/>
    <property type="project" value="TreeGrafter"/>
</dbReference>
<reference evidence="5" key="1">
    <citation type="submission" date="2016-11" db="UniProtKB">
        <authorList>
            <consortium name="WormBaseParasite"/>
        </authorList>
    </citation>
    <scope>IDENTIFICATION</scope>
</reference>
<feature type="domain" description="C2" evidence="3">
    <location>
        <begin position="185"/>
        <end position="231"/>
    </location>
</feature>
<proteinExistence type="predicted"/>
<dbReference type="WBParaSite" id="L893_g19960.t1">
    <property type="protein sequence ID" value="L893_g19960.t1"/>
    <property type="gene ID" value="L893_g19960"/>
</dbReference>
<keyword evidence="4" id="KW-1185">Reference proteome</keyword>
<dbReference type="GO" id="GO:0070382">
    <property type="term" value="C:exocytic vesicle"/>
    <property type="evidence" value="ECO:0007669"/>
    <property type="project" value="TreeGrafter"/>
</dbReference>
<dbReference type="PANTHER" id="PTHR10024">
    <property type="entry name" value="SYNAPTOTAGMIN"/>
    <property type="match status" value="1"/>
</dbReference>
<feature type="compositionally biased region" description="Polar residues" evidence="1">
    <location>
        <begin position="68"/>
        <end position="86"/>
    </location>
</feature>
<dbReference type="AlphaFoldDB" id="A0A1I7YVL3"/>
<feature type="region of interest" description="Disordered" evidence="1">
    <location>
        <begin position="54"/>
        <end position="94"/>
    </location>
</feature>
<evidence type="ECO:0000256" key="2">
    <source>
        <dbReference type="SAM" id="Phobius"/>
    </source>
</evidence>
<dbReference type="Gene3D" id="2.60.40.150">
    <property type="entry name" value="C2 domain"/>
    <property type="match status" value="2"/>
</dbReference>
<feature type="transmembrane region" description="Helical" evidence="2">
    <location>
        <begin position="132"/>
        <end position="153"/>
    </location>
</feature>
<feature type="domain" description="C2" evidence="3">
    <location>
        <begin position="271"/>
        <end position="352"/>
    </location>
</feature>
<organism evidence="4 5">
    <name type="scientific">Steinernema glaseri</name>
    <dbReference type="NCBI Taxonomy" id="37863"/>
    <lineage>
        <taxon>Eukaryota</taxon>
        <taxon>Metazoa</taxon>
        <taxon>Ecdysozoa</taxon>
        <taxon>Nematoda</taxon>
        <taxon>Chromadorea</taxon>
        <taxon>Rhabditida</taxon>
        <taxon>Tylenchina</taxon>
        <taxon>Panagrolaimomorpha</taxon>
        <taxon>Strongyloidoidea</taxon>
        <taxon>Steinernematidae</taxon>
        <taxon>Steinernema</taxon>
    </lineage>
</organism>
<dbReference type="GO" id="GO:0005544">
    <property type="term" value="F:calcium-dependent phospholipid binding"/>
    <property type="evidence" value="ECO:0007669"/>
    <property type="project" value="TreeGrafter"/>
</dbReference>
<sequence>MELYHMFLHIVLLVIIASLLFISIFRRLSRLESRQPSNDRVLEGYSEIGGTELAEKQAKHRPNPTAAPPTSDSDNMNTDSVTSMDVGSSEAETRELTRDEILHLKKLKMPEVRMALEFNKEEKKLNMYVKNVVKLPAFFFSPGTTCLISIIVIRNAARKWLGRRRSFDMSKIAPDNFTYLHTLAVPRNCSPVFNEFFSTDLTSSQYYSTMLKVQFRHKDRHDRETVIAEYDHWLDSHPIEKFTEFELPLFILNPDLGSIEFSLCYLPTAERISITIIRTIGLHVEGSSTNCIVKVALVIRERLRDRQKSKILQGSSTLLNQTMAFELPRKDISNAALIVSVYQISEVSMSKVEDDDGQPSTSQGTTQTRLRRIGRVALSASQNGEEQTHWNEAMGNPRKKITETHALKQL</sequence>
<evidence type="ECO:0000313" key="4">
    <source>
        <dbReference type="Proteomes" id="UP000095287"/>
    </source>
</evidence>
<feature type="compositionally biased region" description="Low complexity" evidence="1">
    <location>
        <begin position="358"/>
        <end position="368"/>
    </location>
</feature>
<protein>
    <submittedName>
        <fullName evidence="5">C2 domain-containing protein</fullName>
    </submittedName>
</protein>
<dbReference type="GO" id="GO:0000149">
    <property type="term" value="F:SNARE binding"/>
    <property type="evidence" value="ECO:0007669"/>
    <property type="project" value="TreeGrafter"/>
</dbReference>
<dbReference type="SUPFAM" id="SSF49562">
    <property type="entry name" value="C2 domain (Calcium/lipid-binding domain, CaLB)"/>
    <property type="match status" value="2"/>
</dbReference>
<name>A0A1I7YVL3_9BILA</name>
<dbReference type="Pfam" id="PF00168">
    <property type="entry name" value="C2"/>
    <property type="match status" value="2"/>
</dbReference>
<feature type="region of interest" description="Disordered" evidence="1">
    <location>
        <begin position="350"/>
        <end position="369"/>
    </location>
</feature>
<dbReference type="GO" id="GO:0001786">
    <property type="term" value="F:phosphatidylserine binding"/>
    <property type="evidence" value="ECO:0007669"/>
    <property type="project" value="TreeGrafter"/>
</dbReference>
<dbReference type="InterPro" id="IPR035892">
    <property type="entry name" value="C2_domain_sf"/>
</dbReference>